<dbReference type="InterPro" id="IPR002999">
    <property type="entry name" value="Tudor"/>
</dbReference>
<dbReference type="FunFam" id="2.30.30.140:FF:000018">
    <property type="entry name" value="Serine/threonine-protein kinase 31"/>
    <property type="match status" value="1"/>
</dbReference>
<name>A0A914PSX8_9BILA</name>
<evidence type="ECO:0000259" key="1">
    <source>
        <dbReference type="PROSITE" id="PS50304"/>
    </source>
</evidence>
<dbReference type="GO" id="GO:0003723">
    <property type="term" value="F:RNA binding"/>
    <property type="evidence" value="ECO:0007669"/>
    <property type="project" value="TreeGrafter"/>
</dbReference>
<sequence length="259" mass="29418">MDSLQFAKNAKRGIWQNYVEEEQVKPSETEQANDNTERKVNYRKVAISEVSPDSFRFAAQNFDDAGTIEKLMKELKEVDSSSQGTTRPKKNEMVAVQFSGQWHRARVEAIKGDTAEIYYIDYGNRESIYVSKIAPLPARFQSTGPLAREYVLALVTVPNDDYYSKEAASAFSELAFTHPSFLLNSEYKNGNLEAVTLVTDDEKKRDIGKQLLSDGFALVEPRREGRLKSLVDQYTAAEQEARKGRKNIWQYGDFTGNEL</sequence>
<dbReference type="InterPro" id="IPR016071">
    <property type="entry name" value="Staphylococal_nuclease_OB-fold"/>
</dbReference>
<reference evidence="3" key="1">
    <citation type="submission" date="2022-11" db="UniProtKB">
        <authorList>
            <consortium name="WormBaseParasite"/>
        </authorList>
    </citation>
    <scope>IDENTIFICATION</scope>
</reference>
<dbReference type="PANTHER" id="PTHR12302:SF2">
    <property type="entry name" value="STAPHYLOCOCCAL NUCLEASE DOMAIN-CONTAINING PROTEIN 1"/>
    <property type="match status" value="1"/>
</dbReference>
<keyword evidence="2" id="KW-1185">Reference proteome</keyword>
<feature type="domain" description="Tudor" evidence="1">
    <location>
        <begin position="85"/>
        <end position="143"/>
    </location>
</feature>
<dbReference type="Gene3D" id="2.40.50.90">
    <property type="match status" value="1"/>
</dbReference>
<dbReference type="Pfam" id="PF00565">
    <property type="entry name" value="SNase"/>
    <property type="match status" value="1"/>
</dbReference>
<dbReference type="Pfam" id="PF00567">
    <property type="entry name" value="TUDOR"/>
    <property type="match status" value="1"/>
</dbReference>
<dbReference type="WBParaSite" id="PDA_v2.g21787.t1">
    <property type="protein sequence ID" value="PDA_v2.g21787.t1"/>
    <property type="gene ID" value="PDA_v2.g21787"/>
</dbReference>
<dbReference type="Proteomes" id="UP000887578">
    <property type="component" value="Unplaced"/>
</dbReference>
<proteinExistence type="predicted"/>
<dbReference type="InterPro" id="IPR035437">
    <property type="entry name" value="SNase_OB-fold_sf"/>
</dbReference>
<accession>A0A914PSX8</accession>
<evidence type="ECO:0000313" key="3">
    <source>
        <dbReference type="WBParaSite" id="PDA_v2.g21787.t1"/>
    </source>
</evidence>
<protein>
    <submittedName>
        <fullName evidence="3">Tudor domain-containing protein</fullName>
    </submittedName>
</protein>
<dbReference type="AlphaFoldDB" id="A0A914PSX8"/>
<dbReference type="GO" id="GO:0005634">
    <property type="term" value="C:nucleus"/>
    <property type="evidence" value="ECO:0007669"/>
    <property type="project" value="TreeGrafter"/>
</dbReference>
<dbReference type="GO" id="GO:0005829">
    <property type="term" value="C:cytosol"/>
    <property type="evidence" value="ECO:0007669"/>
    <property type="project" value="TreeGrafter"/>
</dbReference>
<dbReference type="PROSITE" id="PS50304">
    <property type="entry name" value="TUDOR"/>
    <property type="match status" value="1"/>
</dbReference>
<dbReference type="SMART" id="SM00333">
    <property type="entry name" value="TUDOR"/>
    <property type="match status" value="1"/>
</dbReference>
<organism evidence="2 3">
    <name type="scientific">Panagrolaimus davidi</name>
    <dbReference type="NCBI Taxonomy" id="227884"/>
    <lineage>
        <taxon>Eukaryota</taxon>
        <taxon>Metazoa</taxon>
        <taxon>Ecdysozoa</taxon>
        <taxon>Nematoda</taxon>
        <taxon>Chromadorea</taxon>
        <taxon>Rhabditida</taxon>
        <taxon>Tylenchina</taxon>
        <taxon>Panagrolaimomorpha</taxon>
        <taxon>Panagrolaimoidea</taxon>
        <taxon>Panagrolaimidae</taxon>
        <taxon>Panagrolaimus</taxon>
    </lineage>
</organism>
<dbReference type="PANTHER" id="PTHR12302">
    <property type="entry name" value="EBNA2 BINDING PROTEIN P100"/>
    <property type="match status" value="1"/>
</dbReference>
<dbReference type="SUPFAM" id="SSF50199">
    <property type="entry name" value="Staphylococcal nuclease"/>
    <property type="match status" value="1"/>
</dbReference>
<dbReference type="Gene3D" id="2.30.30.140">
    <property type="match status" value="1"/>
</dbReference>
<dbReference type="SMART" id="SM00318">
    <property type="entry name" value="SNc"/>
    <property type="match status" value="1"/>
</dbReference>
<dbReference type="GO" id="GO:0006402">
    <property type="term" value="P:mRNA catabolic process"/>
    <property type="evidence" value="ECO:0007669"/>
    <property type="project" value="TreeGrafter"/>
</dbReference>
<evidence type="ECO:0000313" key="2">
    <source>
        <dbReference type="Proteomes" id="UP000887578"/>
    </source>
</evidence>
<dbReference type="SUPFAM" id="SSF63748">
    <property type="entry name" value="Tudor/PWWP/MBT"/>
    <property type="match status" value="1"/>
</dbReference>
<dbReference type="GO" id="GO:0004518">
    <property type="term" value="F:nuclease activity"/>
    <property type="evidence" value="ECO:0007669"/>
    <property type="project" value="TreeGrafter"/>
</dbReference>